<dbReference type="InterPro" id="IPR053036">
    <property type="entry name" value="CellCycle_DNARepair_Reg"/>
</dbReference>
<evidence type="ECO:0000256" key="1">
    <source>
        <dbReference type="SAM" id="MobiDB-lite"/>
    </source>
</evidence>
<name>A0A4V1IQ65_9FUNG</name>
<dbReference type="GO" id="GO:0005634">
    <property type="term" value="C:nucleus"/>
    <property type="evidence" value="ECO:0007669"/>
    <property type="project" value="TreeGrafter"/>
</dbReference>
<accession>A0A4V1IQ65</accession>
<feature type="non-terminal residue" evidence="3">
    <location>
        <position position="584"/>
    </location>
</feature>
<dbReference type="InterPro" id="IPR001357">
    <property type="entry name" value="BRCT_dom"/>
</dbReference>
<dbReference type="SUPFAM" id="SSF52113">
    <property type="entry name" value="BRCT domain"/>
    <property type="match status" value="3"/>
</dbReference>
<dbReference type="Pfam" id="PF12738">
    <property type="entry name" value="PTCB-BRCT"/>
    <property type="match status" value="2"/>
</dbReference>
<dbReference type="Gene3D" id="3.40.50.10190">
    <property type="entry name" value="BRCT domain"/>
    <property type="match status" value="2"/>
</dbReference>
<dbReference type="PANTHER" id="PTHR47667:SF1">
    <property type="entry name" value="REGULATOR OF TY1 TRANSPOSITION PROTEIN 107"/>
    <property type="match status" value="1"/>
</dbReference>
<reference evidence="4" key="1">
    <citation type="journal article" date="2018" name="Nat. Microbiol.">
        <title>Leveraging single-cell genomics to expand the fungal tree of life.</title>
        <authorList>
            <person name="Ahrendt S.R."/>
            <person name="Quandt C.A."/>
            <person name="Ciobanu D."/>
            <person name="Clum A."/>
            <person name="Salamov A."/>
            <person name="Andreopoulos B."/>
            <person name="Cheng J.F."/>
            <person name="Woyke T."/>
            <person name="Pelin A."/>
            <person name="Henrissat B."/>
            <person name="Reynolds N.K."/>
            <person name="Benny G.L."/>
            <person name="Smith M.E."/>
            <person name="James T.Y."/>
            <person name="Grigoriev I.V."/>
        </authorList>
    </citation>
    <scope>NUCLEOTIDE SEQUENCE [LARGE SCALE GENOMIC DNA]</scope>
</reference>
<evidence type="ECO:0000313" key="4">
    <source>
        <dbReference type="Proteomes" id="UP000269721"/>
    </source>
</evidence>
<organism evidence="3 4">
    <name type="scientific">Blyttiomyces helicus</name>
    <dbReference type="NCBI Taxonomy" id="388810"/>
    <lineage>
        <taxon>Eukaryota</taxon>
        <taxon>Fungi</taxon>
        <taxon>Fungi incertae sedis</taxon>
        <taxon>Chytridiomycota</taxon>
        <taxon>Chytridiomycota incertae sedis</taxon>
        <taxon>Chytridiomycetes</taxon>
        <taxon>Chytridiomycetes incertae sedis</taxon>
        <taxon>Blyttiomyces</taxon>
    </lineage>
</organism>
<dbReference type="GO" id="GO:0006302">
    <property type="term" value="P:double-strand break repair"/>
    <property type="evidence" value="ECO:0007669"/>
    <property type="project" value="TreeGrafter"/>
</dbReference>
<keyword evidence="4" id="KW-1185">Reference proteome</keyword>
<dbReference type="EMBL" id="KZ999036">
    <property type="protein sequence ID" value="RKO85477.1"/>
    <property type="molecule type" value="Genomic_DNA"/>
</dbReference>
<evidence type="ECO:0000259" key="2">
    <source>
        <dbReference type="PROSITE" id="PS50172"/>
    </source>
</evidence>
<dbReference type="GO" id="GO:1990683">
    <property type="term" value="P:DNA double-strand break attachment to nuclear envelope"/>
    <property type="evidence" value="ECO:0007669"/>
    <property type="project" value="TreeGrafter"/>
</dbReference>
<proteinExistence type="predicted"/>
<feature type="domain" description="BRCT" evidence="2">
    <location>
        <begin position="225"/>
        <end position="313"/>
    </location>
</feature>
<dbReference type="OrthoDB" id="342264at2759"/>
<protein>
    <recommendedName>
        <fullName evidence="2">BRCT domain-containing protein</fullName>
    </recommendedName>
</protein>
<dbReference type="PANTHER" id="PTHR47667">
    <property type="entry name" value="REGULATOR OF TY1 TRANSPOSITION PROTEIN 107"/>
    <property type="match status" value="1"/>
</dbReference>
<dbReference type="PROSITE" id="PS50172">
    <property type="entry name" value="BRCT"/>
    <property type="match status" value="2"/>
</dbReference>
<dbReference type="GO" id="GO:0035361">
    <property type="term" value="C:Cul8-RING ubiquitin ligase complex"/>
    <property type="evidence" value="ECO:0007669"/>
    <property type="project" value="TreeGrafter"/>
</dbReference>
<sequence>MKPTIGAGRRDYVKPFRVTPCYVRVRACRTCGLHRREASWPGNEIGLPSILTPFETSASHLPPPAAVHQDGRSRPSAPPLLLLRSPEVCCAPLPRRVLLRRPNHVLHGETRGEPPPSLGFARQSVKPVSDLSRPPTAHASADLKRCRGLRHLRRGANHARRVGTHRLSPGVAPRGVNVCSAGVGRYCYKKPPRPEYRKLFIQPQWVHAAVRNGAPSVRVECYSPDPGKICSGMVVHVMKLPETDVVAILGAVEAFGGQWREHFSDDVTHLVTIRPKGQKYERAIARGITVILPNYFHDCFKTRRRYAEGPFVFPDPIILRQQDQSNTLAATTLTRPTPVVDKGLFLAGHVFYLAADVGTSAKPRSTYVEQLAKAGASIAERYDPHTVTCVIVKARLGAVYVQAERNGKIVGSIRWLDRILGISALCSPKRSIIDYVSGAPYVLSFLDAQVRDQNRPLTPPSPKHVLTASARLSRAPFSPPPLPHLPPAPPVDVMGGKFTRTMSPANTHLICASHEGNKFIKALEWNIAVVNHLWLEETFHHWTVQCPAKPHYMASPAGLAQLVGEYAVRAEEVEVSVAKAFEVL</sequence>
<dbReference type="SMART" id="SM00292">
    <property type="entry name" value="BRCT"/>
    <property type="match status" value="3"/>
</dbReference>
<dbReference type="Proteomes" id="UP000269721">
    <property type="component" value="Unassembled WGS sequence"/>
</dbReference>
<dbReference type="InterPro" id="IPR036420">
    <property type="entry name" value="BRCT_dom_sf"/>
</dbReference>
<evidence type="ECO:0000313" key="3">
    <source>
        <dbReference type="EMBL" id="RKO85477.1"/>
    </source>
</evidence>
<feature type="domain" description="BRCT" evidence="2">
    <location>
        <begin position="491"/>
        <end position="539"/>
    </location>
</feature>
<gene>
    <name evidence="3" type="ORF">BDK51DRAFT_53210</name>
</gene>
<dbReference type="AlphaFoldDB" id="A0A4V1IQ65"/>
<feature type="region of interest" description="Disordered" evidence="1">
    <location>
        <begin position="56"/>
        <end position="77"/>
    </location>
</feature>